<dbReference type="InterPro" id="IPR013766">
    <property type="entry name" value="Thioredoxin_domain"/>
</dbReference>
<dbReference type="Proteomes" id="UP000252204">
    <property type="component" value="Unassembled WGS sequence"/>
</dbReference>
<organism evidence="2 3">
    <name type="scientific">Vreelandella sulfidaeris</name>
    <dbReference type="NCBI Taxonomy" id="115553"/>
    <lineage>
        <taxon>Bacteria</taxon>
        <taxon>Pseudomonadati</taxon>
        <taxon>Pseudomonadota</taxon>
        <taxon>Gammaproteobacteria</taxon>
        <taxon>Oceanospirillales</taxon>
        <taxon>Halomonadaceae</taxon>
        <taxon>Vreelandella</taxon>
    </lineage>
</organism>
<dbReference type="Gene3D" id="3.40.30.10">
    <property type="entry name" value="Glutaredoxin"/>
    <property type="match status" value="1"/>
</dbReference>
<evidence type="ECO:0000259" key="1">
    <source>
        <dbReference type="PROSITE" id="PS51352"/>
    </source>
</evidence>
<sequence length="104" mass="11672">MTIPDSIVPKRSELDASQGPVVVEFGTPWCGFCRAAQPMIREVIDQNPGVRHISVEDGKGKRLGRTYQVKLWPTLIFLKNGQEQARCVRPATRQALETALERIL</sequence>
<dbReference type="Pfam" id="PF00085">
    <property type="entry name" value="Thioredoxin"/>
    <property type="match status" value="1"/>
</dbReference>
<evidence type="ECO:0000313" key="3">
    <source>
        <dbReference type="Proteomes" id="UP000252204"/>
    </source>
</evidence>
<reference evidence="3" key="1">
    <citation type="submission" date="2018-06" db="EMBL/GenBank/DDBJ databases">
        <title>Whole genome sequencing of four bacterial strains from South Shetland trench revealing bio-synthetic gene clusters.</title>
        <authorList>
            <person name="Abdel-Mageed W.M."/>
            <person name="Lehri B."/>
            <person name="Jarmusch S."/>
            <person name="Miranda K."/>
            <person name="Goodfellow M."/>
            <person name="Jaspars M."/>
            <person name="Karlyshev A.V."/>
        </authorList>
    </citation>
    <scope>NUCLEOTIDE SEQUENCE [LARGE SCALE GENOMIC DNA]</scope>
    <source>
        <strain evidence="3">SST4</strain>
    </source>
</reference>
<accession>A0A365TUP5</accession>
<feature type="domain" description="Thioredoxin" evidence="1">
    <location>
        <begin position="1"/>
        <end position="104"/>
    </location>
</feature>
<dbReference type="PANTHER" id="PTHR10438:SF468">
    <property type="entry name" value="THIOREDOXIN-1-RELATED"/>
    <property type="match status" value="1"/>
</dbReference>
<gene>
    <name evidence="2" type="ORF">DQ400_02725</name>
</gene>
<dbReference type="OrthoDB" id="215495at2"/>
<dbReference type="CDD" id="cd02947">
    <property type="entry name" value="TRX_family"/>
    <property type="match status" value="1"/>
</dbReference>
<name>A0A365TUP5_9GAMM</name>
<proteinExistence type="predicted"/>
<dbReference type="PANTHER" id="PTHR10438">
    <property type="entry name" value="THIOREDOXIN"/>
    <property type="match status" value="1"/>
</dbReference>
<dbReference type="InterPro" id="IPR036249">
    <property type="entry name" value="Thioredoxin-like_sf"/>
</dbReference>
<keyword evidence="3" id="KW-1185">Reference proteome</keyword>
<dbReference type="AlphaFoldDB" id="A0A365TUP5"/>
<evidence type="ECO:0000313" key="2">
    <source>
        <dbReference type="EMBL" id="RBI69617.1"/>
    </source>
</evidence>
<dbReference type="SUPFAM" id="SSF52833">
    <property type="entry name" value="Thioredoxin-like"/>
    <property type="match status" value="1"/>
</dbReference>
<comment type="caution">
    <text evidence="2">The sequence shown here is derived from an EMBL/GenBank/DDBJ whole genome shotgun (WGS) entry which is preliminary data.</text>
</comment>
<dbReference type="RefSeq" id="WP_113268261.1">
    <property type="nucleotide sequence ID" value="NZ_QNTU01000001.1"/>
</dbReference>
<dbReference type="InterPro" id="IPR050620">
    <property type="entry name" value="Thioredoxin_H-type-like"/>
</dbReference>
<protein>
    <submittedName>
        <fullName evidence="2">Thioredoxin</fullName>
    </submittedName>
</protein>
<dbReference type="EMBL" id="QNTU01000001">
    <property type="protein sequence ID" value="RBI69617.1"/>
    <property type="molecule type" value="Genomic_DNA"/>
</dbReference>
<dbReference type="PROSITE" id="PS51352">
    <property type="entry name" value="THIOREDOXIN_2"/>
    <property type="match status" value="1"/>
</dbReference>